<comment type="similarity">
    <text evidence="2">Belongs to the bacterial solute-binding protein 2 family.</text>
</comment>
<name>A0ABQ6CNC6_9HYPH</name>
<dbReference type="Gene3D" id="3.40.50.2300">
    <property type="match status" value="2"/>
</dbReference>
<gene>
    <name evidence="5" type="ORF">GCM10007874_34270</name>
</gene>
<dbReference type="InterPro" id="IPR006311">
    <property type="entry name" value="TAT_signal"/>
</dbReference>
<keyword evidence="3" id="KW-0732">Signal</keyword>
<evidence type="ECO:0000313" key="5">
    <source>
        <dbReference type="EMBL" id="GLS20410.1"/>
    </source>
</evidence>
<organism evidence="5 6">
    <name type="scientific">Labrys miyagiensis</name>
    <dbReference type="NCBI Taxonomy" id="346912"/>
    <lineage>
        <taxon>Bacteria</taxon>
        <taxon>Pseudomonadati</taxon>
        <taxon>Pseudomonadota</taxon>
        <taxon>Alphaproteobacteria</taxon>
        <taxon>Hyphomicrobiales</taxon>
        <taxon>Xanthobacteraceae</taxon>
        <taxon>Labrys</taxon>
    </lineage>
</organism>
<dbReference type="PANTHER" id="PTHR46847:SF1">
    <property type="entry name" value="D-ALLOSE-BINDING PERIPLASMIC PROTEIN-RELATED"/>
    <property type="match status" value="1"/>
</dbReference>
<feature type="domain" description="Periplasmic binding protein" evidence="4">
    <location>
        <begin position="49"/>
        <end position="308"/>
    </location>
</feature>
<dbReference type="CDD" id="cd01536">
    <property type="entry name" value="PBP1_ABC_sugar_binding-like"/>
    <property type="match status" value="1"/>
</dbReference>
<evidence type="ECO:0000256" key="2">
    <source>
        <dbReference type="ARBA" id="ARBA00007639"/>
    </source>
</evidence>
<sequence length="363" mass="38221">MASSLDFMQAAMIERRKFLIGSALAAGSLILPAGARKAFAATDLQFASSIRSLSNAFHVSWDKGSQAYAGTVGATYGALVTEGNSEKGIADVKALLAKVGNKLVLGVDPNDVPDARPIVEAVAKAGGHVVTVWNKPDDLHPWDFGDNYVAHFSFNGVPAGEQTAKALFDTFGGEGGIVALGGIASNAPAIQRKQGLMNAIKANGKVELLDFQDADWDSTKANNVVSAWITRFGDKIKGVWAANDGMAMGALEALRAEGLAGKVQVSGVDGTKDAVTAIKNKEMAATVDWNPYWIGGYALSLGYHAATGAFTPSKEPKEHREFYGTGVLITQADVDAYWKSNIDATPTIDWNDLWGKVTGGING</sequence>
<dbReference type="PANTHER" id="PTHR46847">
    <property type="entry name" value="D-ALLOSE-BINDING PERIPLASMIC PROTEIN-RELATED"/>
    <property type="match status" value="1"/>
</dbReference>
<evidence type="ECO:0000256" key="3">
    <source>
        <dbReference type="ARBA" id="ARBA00022729"/>
    </source>
</evidence>
<dbReference type="SUPFAM" id="SSF53822">
    <property type="entry name" value="Periplasmic binding protein-like I"/>
    <property type="match status" value="1"/>
</dbReference>
<dbReference type="Pfam" id="PF13407">
    <property type="entry name" value="Peripla_BP_4"/>
    <property type="match status" value="1"/>
</dbReference>
<dbReference type="PROSITE" id="PS51318">
    <property type="entry name" value="TAT"/>
    <property type="match status" value="1"/>
</dbReference>
<accession>A0ABQ6CNC6</accession>
<reference evidence="6" key="1">
    <citation type="journal article" date="2019" name="Int. J. Syst. Evol. Microbiol.">
        <title>The Global Catalogue of Microorganisms (GCM) 10K type strain sequencing project: providing services to taxonomists for standard genome sequencing and annotation.</title>
        <authorList>
            <consortium name="The Broad Institute Genomics Platform"/>
            <consortium name="The Broad Institute Genome Sequencing Center for Infectious Disease"/>
            <person name="Wu L."/>
            <person name="Ma J."/>
        </authorList>
    </citation>
    <scope>NUCLEOTIDE SEQUENCE [LARGE SCALE GENOMIC DNA]</scope>
    <source>
        <strain evidence="6">NBRC 101365</strain>
    </source>
</reference>
<evidence type="ECO:0000256" key="1">
    <source>
        <dbReference type="ARBA" id="ARBA00004196"/>
    </source>
</evidence>
<proteinExistence type="inferred from homology"/>
<dbReference type="InterPro" id="IPR028082">
    <property type="entry name" value="Peripla_BP_I"/>
</dbReference>
<dbReference type="Proteomes" id="UP001156882">
    <property type="component" value="Unassembled WGS sequence"/>
</dbReference>
<dbReference type="EMBL" id="BSPC01000028">
    <property type="protein sequence ID" value="GLS20410.1"/>
    <property type="molecule type" value="Genomic_DNA"/>
</dbReference>
<evidence type="ECO:0000259" key="4">
    <source>
        <dbReference type="Pfam" id="PF13407"/>
    </source>
</evidence>
<dbReference type="InterPro" id="IPR025997">
    <property type="entry name" value="SBP_2_dom"/>
</dbReference>
<keyword evidence="6" id="KW-1185">Reference proteome</keyword>
<evidence type="ECO:0000313" key="6">
    <source>
        <dbReference type="Proteomes" id="UP001156882"/>
    </source>
</evidence>
<protein>
    <submittedName>
        <fullName evidence="5">ABC transporter substrate-binding protein</fullName>
    </submittedName>
</protein>
<comment type="subcellular location">
    <subcellularLocation>
        <location evidence="1">Cell envelope</location>
    </subcellularLocation>
</comment>
<comment type="caution">
    <text evidence="5">The sequence shown here is derived from an EMBL/GenBank/DDBJ whole genome shotgun (WGS) entry which is preliminary data.</text>
</comment>
<dbReference type="RefSeq" id="WP_284313500.1">
    <property type="nucleotide sequence ID" value="NZ_BSPC01000028.1"/>
</dbReference>